<evidence type="ECO:0000256" key="1">
    <source>
        <dbReference type="ARBA" id="ARBA00022723"/>
    </source>
</evidence>
<dbReference type="GO" id="GO:0046872">
    <property type="term" value="F:metal ion binding"/>
    <property type="evidence" value="ECO:0007669"/>
    <property type="project" value="UniProtKB-KW"/>
</dbReference>
<dbReference type="PANTHER" id="PTHR44329:SF253">
    <property type="entry name" value="KINASE SUPPRESSOR OF RAS 2"/>
    <property type="match status" value="1"/>
</dbReference>
<proteinExistence type="predicted"/>
<organism evidence="6">
    <name type="scientific">Strongyloides stercoralis</name>
    <name type="common">Threadworm</name>
    <dbReference type="NCBI Taxonomy" id="6248"/>
    <lineage>
        <taxon>Eukaryota</taxon>
        <taxon>Metazoa</taxon>
        <taxon>Ecdysozoa</taxon>
        <taxon>Nematoda</taxon>
        <taxon>Chromadorea</taxon>
        <taxon>Rhabditida</taxon>
        <taxon>Tylenchina</taxon>
        <taxon>Panagrolaimomorpha</taxon>
        <taxon>Strongyloidoidea</taxon>
        <taxon>Strongyloididae</taxon>
        <taxon>Strongyloides</taxon>
    </lineage>
</organism>
<dbReference type="GO" id="GO:0004674">
    <property type="term" value="F:protein serine/threonine kinase activity"/>
    <property type="evidence" value="ECO:0007669"/>
    <property type="project" value="TreeGrafter"/>
</dbReference>
<evidence type="ECO:0000259" key="4">
    <source>
        <dbReference type="PROSITE" id="PS50011"/>
    </source>
</evidence>
<dbReference type="STRING" id="6248.A0A0K0EAM2"/>
<dbReference type="Gene3D" id="3.30.60.20">
    <property type="match status" value="1"/>
</dbReference>
<dbReference type="GO" id="GO:0005524">
    <property type="term" value="F:ATP binding"/>
    <property type="evidence" value="ECO:0007669"/>
    <property type="project" value="InterPro"/>
</dbReference>
<protein>
    <submittedName>
        <fullName evidence="6">Phorbol-ester/DAG-type domain-containing protein</fullName>
    </submittedName>
</protein>
<dbReference type="InterPro" id="IPR046349">
    <property type="entry name" value="C1-like_sf"/>
</dbReference>
<dbReference type="Gene3D" id="3.30.200.20">
    <property type="entry name" value="Phosphorylase Kinase, domain 1"/>
    <property type="match status" value="1"/>
</dbReference>
<evidence type="ECO:0000259" key="5">
    <source>
        <dbReference type="PROSITE" id="PS50081"/>
    </source>
</evidence>
<evidence type="ECO:0000256" key="2">
    <source>
        <dbReference type="ARBA" id="ARBA00022833"/>
    </source>
</evidence>
<dbReference type="InterPro" id="IPR001245">
    <property type="entry name" value="Ser-Thr/Tyr_kinase_cat_dom"/>
</dbReference>
<feature type="region of interest" description="Disordered" evidence="3">
    <location>
        <begin position="314"/>
        <end position="339"/>
    </location>
</feature>
<dbReference type="Gene3D" id="1.10.510.10">
    <property type="entry name" value="Transferase(Phosphotransferase) domain 1"/>
    <property type="match status" value="1"/>
</dbReference>
<evidence type="ECO:0000256" key="3">
    <source>
        <dbReference type="SAM" id="MobiDB-lite"/>
    </source>
</evidence>
<name>A0A0K0EAM2_STRER</name>
<dbReference type="InterPro" id="IPR008266">
    <property type="entry name" value="Tyr_kinase_AS"/>
</dbReference>
<dbReference type="InterPro" id="IPR051681">
    <property type="entry name" value="Ser/Thr_Kinases-Pseudokinases"/>
</dbReference>
<dbReference type="InterPro" id="IPR011009">
    <property type="entry name" value="Kinase-like_dom_sf"/>
</dbReference>
<evidence type="ECO:0000313" key="6">
    <source>
        <dbReference type="WBParaSite" id="SSTP_0000654600.1"/>
    </source>
</evidence>
<accession>A0A0K0EAM2</accession>
<dbReference type="InterPro" id="IPR002219">
    <property type="entry name" value="PKC_DAG/PE"/>
</dbReference>
<feature type="domain" description="Protein kinase" evidence="4">
    <location>
        <begin position="534"/>
        <end position="811"/>
    </location>
</feature>
<dbReference type="PANTHER" id="PTHR44329">
    <property type="entry name" value="SERINE/THREONINE-PROTEIN KINASE TNNI3K-RELATED"/>
    <property type="match status" value="1"/>
</dbReference>
<dbReference type="PROSITE" id="PS50081">
    <property type="entry name" value="ZF_DAG_PE_2"/>
    <property type="match status" value="1"/>
</dbReference>
<dbReference type="SMART" id="SM00109">
    <property type="entry name" value="C1"/>
    <property type="match status" value="1"/>
</dbReference>
<dbReference type="InterPro" id="IPR000719">
    <property type="entry name" value="Prot_kinase_dom"/>
</dbReference>
<dbReference type="WBParaSite" id="SSTP_0000654600.1">
    <property type="protein sequence ID" value="SSTP_0000654600.1"/>
    <property type="gene ID" value="SSTP_0000654600"/>
</dbReference>
<keyword evidence="1" id="KW-0479">Metal-binding</keyword>
<dbReference type="Pfam" id="PF07714">
    <property type="entry name" value="PK_Tyr_Ser-Thr"/>
    <property type="match status" value="1"/>
</dbReference>
<keyword evidence="2" id="KW-0862">Zinc</keyword>
<dbReference type="PROSITE" id="PS50011">
    <property type="entry name" value="PROTEIN_KINASE_DOM"/>
    <property type="match status" value="1"/>
</dbReference>
<dbReference type="SUPFAM" id="SSF56112">
    <property type="entry name" value="Protein kinase-like (PK-like)"/>
    <property type="match status" value="1"/>
</dbReference>
<dbReference type="AlphaFoldDB" id="A0A0K0EAM2"/>
<dbReference type="PROSITE" id="PS00109">
    <property type="entry name" value="PROTEIN_KINASE_TYR"/>
    <property type="match status" value="1"/>
</dbReference>
<dbReference type="SUPFAM" id="SSF57889">
    <property type="entry name" value="Cysteine-rich domain"/>
    <property type="match status" value="1"/>
</dbReference>
<feature type="compositionally biased region" description="Low complexity" evidence="3">
    <location>
        <begin position="321"/>
        <end position="336"/>
    </location>
</feature>
<sequence>MAAPISIINQKIDNDMPCPTNCSNDASGIGNANISSGDNNTTPISSKSKTKIAFSSTLLNTFSYRTNLHNTNISYEKNTTCNTKNVDENLLSIDKNNRVTLRNYTYKTGLNSDLMMTNSDPKFTSNESPKQYQNISKNDNYLKNTKSLHSIAEVIESTSSNTTSSSSSLTISNPAKTLPISQSTNFQFFTSPPDVIPNRLSPYATTEANLKAQQKFFNTTPNSMSKLMNYRAPHSIPHVWVSKRYPTICSDTCEGCQKILGFVSSWEKCKSCKKKAHTECKRRIGNNCGLTLEIFKAVFKELHITQGQERWDSYRASGGESSSSTNSTAPSTPAPNLINSVIPKQTGQVMSSASLSNTTTSEHFTFHDPAIISQTFTRSQTIEPTTTPLTNHHVPSIILTDTNILGESINETGSSKDDTSVDNTLINNDNTINNSRVNNLVKKNIPIITTTSASLTGTGGTNDSEKTLKGVTFEDAPNLEGLNFGGDENSDRQGIYYRLSFKTASMREKNQKKGKKTYENIPEDAESNINIDAIEVLELIGYGRFGEVRRGHYFGDVSIKLLNMDHVPEAKQYETFLLEADSFLKVRHENIILFLGYTYEQGNLGIVMSDCKGKTLYQLIHESLPTECLEFSQIINFSLQICQGMTYLHTRGILHKDLRTKNIFIEKNNRIVITDFGLFNMARLRHPPRKNGFFVSENWLCYLAPELIKSITPSAKPLRFTEKSDVYAFGTCCFEMFFGRFPFSEYSWEVKMFFIGQGMKAPFCGNEVSREMKNILMNCWNYNPSNRPAFEDIFGNFGKLPKKKVMRSPSFPIQRSYESFF</sequence>
<reference evidence="6" key="1">
    <citation type="submission" date="2015-08" db="UniProtKB">
        <authorList>
            <consortium name="WormBaseParasite"/>
        </authorList>
    </citation>
    <scope>IDENTIFICATION</scope>
</reference>
<dbReference type="CDD" id="cd00029">
    <property type="entry name" value="C1"/>
    <property type="match status" value="1"/>
</dbReference>
<feature type="domain" description="Phorbol-ester/DAG-type" evidence="5">
    <location>
        <begin position="237"/>
        <end position="288"/>
    </location>
</feature>